<sequence length="297" mass="31319">MANARLRDTCFLNGSSAPLSFKDALSGVSSSSFHDLCVSSYRGLSALFISEEEIRSLATPFKFSLVGRFPVDNAVPGGDVGTPDVASTVLSLDALPFVPPILELGSPAPNCSAIVPVMSLNGLCTAHEDVAETPSVNLCENIEVGVLPIVVSPRASHSAVNNLGCVVNVAPLFSVSDFSKTPEVVVGPIGSVSDSDILGVLYATNKALGQQHFSQLICAGSYLRQTKHSGSGITAGIRQLHRRRQATIRRAVAMRQNGDTTFVPPPDEEDDKPAASTATGGGRRWEEAAEDEQNKMI</sequence>
<feature type="compositionally biased region" description="Basic and acidic residues" evidence="1">
    <location>
        <begin position="283"/>
        <end position="297"/>
    </location>
</feature>
<proteinExistence type="predicted"/>
<evidence type="ECO:0000313" key="2">
    <source>
        <dbReference type="EMBL" id="PKU67727.1"/>
    </source>
</evidence>
<evidence type="ECO:0000256" key="1">
    <source>
        <dbReference type="SAM" id="MobiDB-lite"/>
    </source>
</evidence>
<evidence type="ECO:0000313" key="3">
    <source>
        <dbReference type="Proteomes" id="UP000233837"/>
    </source>
</evidence>
<keyword evidence="3" id="KW-1185">Reference proteome</keyword>
<reference evidence="2 3" key="2">
    <citation type="journal article" date="2017" name="Nature">
        <title>The Apostasia genome and the evolution of orchids.</title>
        <authorList>
            <person name="Zhang G.Q."/>
            <person name="Liu K.W."/>
            <person name="Li Z."/>
            <person name="Lohaus R."/>
            <person name="Hsiao Y.Y."/>
            <person name="Niu S.C."/>
            <person name="Wang J.Y."/>
            <person name="Lin Y.C."/>
            <person name="Xu Q."/>
            <person name="Chen L.J."/>
            <person name="Yoshida K."/>
            <person name="Fujiwara S."/>
            <person name="Wang Z.W."/>
            <person name="Zhang Y.Q."/>
            <person name="Mitsuda N."/>
            <person name="Wang M."/>
            <person name="Liu G.H."/>
            <person name="Pecoraro L."/>
            <person name="Huang H.X."/>
            <person name="Xiao X.J."/>
            <person name="Lin M."/>
            <person name="Wu X.Y."/>
            <person name="Wu W.L."/>
            <person name="Chen Y.Y."/>
            <person name="Chang S.B."/>
            <person name="Sakamoto S."/>
            <person name="Ohme-Takagi M."/>
            <person name="Yagi M."/>
            <person name="Zeng S.J."/>
            <person name="Shen C.Y."/>
            <person name="Yeh C.M."/>
            <person name="Luo Y.B."/>
            <person name="Tsai W.C."/>
            <person name="Van de Peer Y."/>
            <person name="Liu Z.J."/>
        </authorList>
    </citation>
    <scope>NUCLEOTIDE SEQUENCE [LARGE SCALE GENOMIC DNA]</scope>
    <source>
        <tissue evidence="2">The whole plant</tissue>
    </source>
</reference>
<dbReference type="Proteomes" id="UP000233837">
    <property type="component" value="Unassembled WGS sequence"/>
</dbReference>
<organism evidence="2 3">
    <name type="scientific">Dendrobium catenatum</name>
    <dbReference type="NCBI Taxonomy" id="906689"/>
    <lineage>
        <taxon>Eukaryota</taxon>
        <taxon>Viridiplantae</taxon>
        <taxon>Streptophyta</taxon>
        <taxon>Embryophyta</taxon>
        <taxon>Tracheophyta</taxon>
        <taxon>Spermatophyta</taxon>
        <taxon>Magnoliopsida</taxon>
        <taxon>Liliopsida</taxon>
        <taxon>Asparagales</taxon>
        <taxon>Orchidaceae</taxon>
        <taxon>Epidendroideae</taxon>
        <taxon>Malaxideae</taxon>
        <taxon>Dendrobiinae</taxon>
        <taxon>Dendrobium</taxon>
    </lineage>
</organism>
<protein>
    <submittedName>
        <fullName evidence="2">Uncharacterized protein</fullName>
    </submittedName>
</protein>
<accession>A0A2I0VWE9</accession>
<dbReference type="EMBL" id="KZ503168">
    <property type="protein sequence ID" value="PKU67727.1"/>
    <property type="molecule type" value="Genomic_DNA"/>
</dbReference>
<dbReference type="AlphaFoldDB" id="A0A2I0VWE9"/>
<name>A0A2I0VWE9_9ASPA</name>
<reference evidence="2 3" key="1">
    <citation type="journal article" date="2016" name="Sci. Rep.">
        <title>The Dendrobium catenatum Lindl. genome sequence provides insights into polysaccharide synthase, floral development and adaptive evolution.</title>
        <authorList>
            <person name="Zhang G.Q."/>
            <person name="Xu Q."/>
            <person name="Bian C."/>
            <person name="Tsai W.C."/>
            <person name="Yeh C.M."/>
            <person name="Liu K.W."/>
            <person name="Yoshida K."/>
            <person name="Zhang L.S."/>
            <person name="Chang S.B."/>
            <person name="Chen F."/>
            <person name="Shi Y."/>
            <person name="Su Y.Y."/>
            <person name="Zhang Y.Q."/>
            <person name="Chen L.J."/>
            <person name="Yin Y."/>
            <person name="Lin M."/>
            <person name="Huang H."/>
            <person name="Deng H."/>
            <person name="Wang Z.W."/>
            <person name="Zhu S.L."/>
            <person name="Zhao X."/>
            <person name="Deng C."/>
            <person name="Niu S.C."/>
            <person name="Huang J."/>
            <person name="Wang M."/>
            <person name="Liu G.H."/>
            <person name="Yang H.J."/>
            <person name="Xiao X.J."/>
            <person name="Hsiao Y.Y."/>
            <person name="Wu W.L."/>
            <person name="Chen Y.Y."/>
            <person name="Mitsuda N."/>
            <person name="Ohme-Takagi M."/>
            <person name="Luo Y.B."/>
            <person name="Van de Peer Y."/>
            <person name="Liu Z.J."/>
        </authorList>
    </citation>
    <scope>NUCLEOTIDE SEQUENCE [LARGE SCALE GENOMIC DNA]</scope>
    <source>
        <tissue evidence="2">The whole plant</tissue>
    </source>
</reference>
<gene>
    <name evidence="2" type="ORF">MA16_Dca013757</name>
</gene>
<feature type="region of interest" description="Disordered" evidence="1">
    <location>
        <begin position="258"/>
        <end position="297"/>
    </location>
</feature>